<dbReference type="AlphaFoldDB" id="A0A9D4HUS0"/>
<accession>A0A9D4HUS0</accession>
<name>A0A9D4HUS0_DREPO</name>
<reference evidence="1" key="1">
    <citation type="journal article" date="2019" name="bioRxiv">
        <title>The Genome of the Zebra Mussel, Dreissena polymorpha: A Resource for Invasive Species Research.</title>
        <authorList>
            <person name="McCartney M.A."/>
            <person name="Auch B."/>
            <person name="Kono T."/>
            <person name="Mallez S."/>
            <person name="Zhang Y."/>
            <person name="Obille A."/>
            <person name="Becker A."/>
            <person name="Abrahante J.E."/>
            <person name="Garbe J."/>
            <person name="Badalamenti J.P."/>
            <person name="Herman A."/>
            <person name="Mangelson H."/>
            <person name="Liachko I."/>
            <person name="Sullivan S."/>
            <person name="Sone E.D."/>
            <person name="Koren S."/>
            <person name="Silverstein K.A.T."/>
            <person name="Beckman K.B."/>
            <person name="Gohl D.M."/>
        </authorList>
    </citation>
    <scope>NUCLEOTIDE SEQUENCE</scope>
    <source>
        <strain evidence="1">Duluth1</strain>
        <tissue evidence="1">Whole animal</tissue>
    </source>
</reference>
<protein>
    <submittedName>
        <fullName evidence="1">Uncharacterized protein</fullName>
    </submittedName>
</protein>
<sequence>MSETFGKTLTCSSRKEVDSADDLAGVIFKGGLRIDVWGKGNSGRNGRRSEDVCIVDCKADSFRSQQIQAGKVTRHNGRVWRHVIIRLQGGLCCRASAVQGGSRQGTCCTAWCKRRLRQWKACSYNRTKSFCSSMNHRRGHGKRGVKSAR</sequence>
<comment type="caution">
    <text evidence="1">The sequence shown here is derived from an EMBL/GenBank/DDBJ whole genome shotgun (WGS) entry which is preliminary data.</text>
</comment>
<organism evidence="1 2">
    <name type="scientific">Dreissena polymorpha</name>
    <name type="common">Zebra mussel</name>
    <name type="synonym">Mytilus polymorpha</name>
    <dbReference type="NCBI Taxonomy" id="45954"/>
    <lineage>
        <taxon>Eukaryota</taxon>
        <taxon>Metazoa</taxon>
        <taxon>Spiralia</taxon>
        <taxon>Lophotrochozoa</taxon>
        <taxon>Mollusca</taxon>
        <taxon>Bivalvia</taxon>
        <taxon>Autobranchia</taxon>
        <taxon>Heteroconchia</taxon>
        <taxon>Euheterodonta</taxon>
        <taxon>Imparidentia</taxon>
        <taxon>Neoheterodontei</taxon>
        <taxon>Myida</taxon>
        <taxon>Dreissenoidea</taxon>
        <taxon>Dreissenidae</taxon>
        <taxon>Dreissena</taxon>
    </lineage>
</organism>
<gene>
    <name evidence="1" type="ORF">DPMN_039860</name>
</gene>
<proteinExistence type="predicted"/>
<evidence type="ECO:0000313" key="1">
    <source>
        <dbReference type="EMBL" id="KAH3733433.1"/>
    </source>
</evidence>
<dbReference type="Proteomes" id="UP000828390">
    <property type="component" value="Unassembled WGS sequence"/>
</dbReference>
<keyword evidence="2" id="KW-1185">Reference proteome</keyword>
<dbReference type="EMBL" id="JAIWYP010000011">
    <property type="protein sequence ID" value="KAH3733433.1"/>
    <property type="molecule type" value="Genomic_DNA"/>
</dbReference>
<evidence type="ECO:0000313" key="2">
    <source>
        <dbReference type="Proteomes" id="UP000828390"/>
    </source>
</evidence>
<reference evidence="1" key="2">
    <citation type="submission" date="2020-11" db="EMBL/GenBank/DDBJ databases">
        <authorList>
            <person name="McCartney M.A."/>
            <person name="Auch B."/>
            <person name="Kono T."/>
            <person name="Mallez S."/>
            <person name="Becker A."/>
            <person name="Gohl D.M."/>
            <person name="Silverstein K.A.T."/>
            <person name="Koren S."/>
            <person name="Bechman K.B."/>
            <person name="Herman A."/>
            <person name="Abrahante J.E."/>
            <person name="Garbe J."/>
        </authorList>
    </citation>
    <scope>NUCLEOTIDE SEQUENCE</scope>
    <source>
        <strain evidence="1">Duluth1</strain>
        <tissue evidence="1">Whole animal</tissue>
    </source>
</reference>